<dbReference type="GO" id="GO:0004553">
    <property type="term" value="F:hydrolase activity, hydrolyzing O-glycosyl compounds"/>
    <property type="evidence" value="ECO:0007669"/>
    <property type="project" value="InterPro"/>
</dbReference>
<dbReference type="RefSeq" id="WP_146132861.1">
    <property type="nucleotide sequence ID" value="NZ_PVTI01000003.1"/>
</dbReference>
<keyword evidence="1 3" id="KW-0378">Hydrolase</keyword>
<dbReference type="SUPFAM" id="SSF51445">
    <property type="entry name" value="(Trans)glycosidases"/>
    <property type="match status" value="1"/>
</dbReference>
<organism evidence="5 6">
    <name type="scientific">Knoellia remsis</name>
    <dbReference type="NCBI Taxonomy" id="407159"/>
    <lineage>
        <taxon>Bacteria</taxon>
        <taxon>Bacillati</taxon>
        <taxon>Actinomycetota</taxon>
        <taxon>Actinomycetes</taxon>
        <taxon>Micrococcales</taxon>
        <taxon>Intrasporangiaceae</taxon>
        <taxon>Knoellia</taxon>
    </lineage>
</organism>
<proteinExistence type="inferred from homology"/>
<protein>
    <submittedName>
        <fullName evidence="5">Cellulase (Glycosyl hydrolase family 5)</fullName>
    </submittedName>
</protein>
<dbReference type="AlphaFoldDB" id="A0A2T0UY42"/>
<reference evidence="5 6" key="1">
    <citation type="submission" date="2018-03" db="EMBL/GenBank/DDBJ databases">
        <title>Genomic Encyclopedia of Archaeal and Bacterial Type Strains, Phase II (KMG-II): from individual species to whole genera.</title>
        <authorList>
            <person name="Goeker M."/>
        </authorList>
    </citation>
    <scope>NUCLEOTIDE SEQUENCE [LARGE SCALE GENOMIC DNA]</scope>
    <source>
        <strain evidence="5 6">ATCC BAA-1496</strain>
    </source>
</reference>
<sequence length="405" mass="44528">MRFGANYTPRRNWFHHWLDFDVQEQREDFEVLAGLGLDHVRVFCIWPVFQPNRGLVNRRALTDLTTLVDAAGEAGLDVTVDVVQGHLSGFDFYPSWTDTHRFRNIFADAGAVQAQAELVGTVAGHLRDHPAYLGVSLGNEPNNLLFRDPATAEQVDTWNRTLMEAAHEADPDHEHHASAYDAVWYDEGHPFTPQQLTTVGARTVIHPWVFSGGIGARYGGLSLQATRTAAYVAELARAWSPDPRRGVWVQEVGAPEGSVSAEQAPDFAERTVRALAAGPDDIWGVTWWCSHDVSRALLDFPELEYTLGLCDSDGEPKLLARRLQEVFAALADEPATPAPRGPALVLDVDDEPRRASAPGGRLFDAWMARAADGELAPIVTSERADDTAYLMARGITDTADIARGD</sequence>
<evidence type="ECO:0000256" key="2">
    <source>
        <dbReference type="ARBA" id="ARBA00023295"/>
    </source>
</evidence>
<comment type="caution">
    <text evidence="5">The sequence shown here is derived from an EMBL/GenBank/DDBJ whole genome shotgun (WGS) entry which is preliminary data.</text>
</comment>
<evidence type="ECO:0000256" key="3">
    <source>
        <dbReference type="RuleBase" id="RU361153"/>
    </source>
</evidence>
<evidence type="ECO:0000259" key="4">
    <source>
        <dbReference type="Pfam" id="PF00150"/>
    </source>
</evidence>
<comment type="similarity">
    <text evidence="3">Belongs to the glycosyl hydrolase 5 (cellulase A) family.</text>
</comment>
<dbReference type="InterPro" id="IPR017853">
    <property type="entry name" value="GH"/>
</dbReference>
<evidence type="ECO:0000256" key="1">
    <source>
        <dbReference type="ARBA" id="ARBA00022801"/>
    </source>
</evidence>
<dbReference type="Gene3D" id="3.20.20.80">
    <property type="entry name" value="Glycosidases"/>
    <property type="match status" value="1"/>
</dbReference>
<keyword evidence="2 3" id="KW-0326">Glycosidase</keyword>
<keyword evidence="6" id="KW-1185">Reference proteome</keyword>
<evidence type="ECO:0000313" key="5">
    <source>
        <dbReference type="EMBL" id="PRY62853.1"/>
    </source>
</evidence>
<gene>
    <name evidence="5" type="ORF">BCF74_10360</name>
</gene>
<dbReference type="GO" id="GO:0000272">
    <property type="term" value="P:polysaccharide catabolic process"/>
    <property type="evidence" value="ECO:0007669"/>
    <property type="project" value="InterPro"/>
</dbReference>
<accession>A0A2T0UY42</accession>
<dbReference type="InterPro" id="IPR001547">
    <property type="entry name" value="Glyco_hydro_5"/>
</dbReference>
<dbReference type="Pfam" id="PF00150">
    <property type="entry name" value="Cellulase"/>
    <property type="match status" value="1"/>
</dbReference>
<name>A0A2T0UY42_9MICO</name>
<evidence type="ECO:0000313" key="6">
    <source>
        <dbReference type="Proteomes" id="UP000237822"/>
    </source>
</evidence>
<dbReference type="Proteomes" id="UP000237822">
    <property type="component" value="Unassembled WGS sequence"/>
</dbReference>
<feature type="domain" description="Glycoside hydrolase family 5" evidence="4">
    <location>
        <begin position="24"/>
        <end position="172"/>
    </location>
</feature>
<dbReference type="EMBL" id="PVTI01000003">
    <property type="protein sequence ID" value="PRY62853.1"/>
    <property type="molecule type" value="Genomic_DNA"/>
</dbReference>
<dbReference type="OrthoDB" id="110211at2"/>